<keyword evidence="3" id="KW-0285">Flavoprotein</keyword>
<dbReference type="EC" id="2.7.7.2" evidence="2"/>
<keyword evidence="8" id="KW-0274">FAD</keyword>
<evidence type="ECO:0000256" key="1">
    <source>
        <dbReference type="ARBA" id="ARBA00004726"/>
    </source>
</evidence>
<dbReference type="OrthoDB" id="270728at2759"/>
<evidence type="ECO:0000256" key="10">
    <source>
        <dbReference type="ARBA" id="ARBA00031145"/>
    </source>
</evidence>
<dbReference type="GO" id="GO:0005524">
    <property type="term" value="F:ATP binding"/>
    <property type="evidence" value="ECO:0007669"/>
    <property type="project" value="UniProtKB-KW"/>
</dbReference>
<evidence type="ECO:0000259" key="13">
    <source>
        <dbReference type="Pfam" id="PF01507"/>
    </source>
</evidence>
<proteinExistence type="predicted"/>
<dbReference type="InterPro" id="IPR002500">
    <property type="entry name" value="PAPS_reduct_dom"/>
</dbReference>
<dbReference type="GeneID" id="59327628"/>
<dbReference type="PANTHER" id="PTHR23293">
    <property type="entry name" value="FAD SYNTHETASE-RELATED FMN ADENYLYLTRANSFERASE"/>
    <property type="match status" value="1"/>
</dbReference>
<protein>
    <recommendedName>
        <fullName evidence="2">FAD synthase</fullName>
        <ecNumber evidence="2">2.7.7.2</ecNumber>
    </recommendedName>
    <alternativeName>
        <fullName evidence="10">FAD pyrophosphorylase</fullName>
    </alternativeName>
    <alternativeName>
        <fullName evidence="11">FMN adenylyltransferase</fullName>
    </alternativeName>
</protein>
<dbReference type="GO" id="GO:0003919">
    <property type="term" value="F:FMN adenylyltransferase activity"/>
    <property type="evidence" value="ECO:0007669"/>
    <property type="project" value="UniProtKB-EC"/>
</dbReference>
<keyword evidence="5" id="KW-0808">Transferase</keyword>
<evidence type="ECO:0000256" key="3">
    <source>
        <dbReference type="ARBA" id="ARBA00022630"/>
    </source>
</evidence>
<dbReference type="EMBL" id="CP059252">
    <property type="protein sequence ID" value="QLL34387.1"/>
    <property type="molecule type" value="Genomic_DNA"/>
</dbReference>
<dbReference type="Pfam" id="PF01507">
    <property type="entry name" value="PAPS_reduct"/>
    <property type="match status" value="1"/>
</dbReference>
<accession>A0A7G3ZLK1</accession>
<dbReference type="Gene3D" id="3.40.50.620">
    <property type="entry name" value="HUPs"/>
    <property type="match status" value="1"/>
</dbReference>
<evidence type="ECO:0000256" key="4">
    <source>
        <dbReference type="ARBA" id="ARBA00022643"/>
    </source>
</evidence>
<feature type="domain" description="Phosphoadenosine phosphosulphate reductase" evidence="13">
    <location>
        <begin position="56"/>
        <end position="231"/>
    </location>
</feature>
<dbReference type="PANTHER" id="PTHR23293:SF9">
    <property type="entry name" value="FAD SYNTHASE"/>
    <property type="match status" value="1"/>
</dbReference>
<evidence type="ECO:0000256" key="11">
    <source>
        <dbReference type="ARBA" id="ARBA00031871"/>
    </source>
</evidence>
<comment type="pathway">
    <text evidence="1">Cofactor biosynthesis; FAD biosynthesis; FAD from FMN: step 1/1.</text>
</comment>
<dbReference type="KEGG" id="tgb:HG536_0G02480"/>
<comment type="catalytic activity">
    <reaction evidence="12">
        <text>FMN + ATP + H(+) = FAD + diphosphate</text>
        <dbReference type="Rhea" id="RHEA:17237"/>
        <dbReference type="ChEBI" id="CHEBI:15378"/>
        <dbReference type="ChEBI" id="CHEBI:30616"/>
        <dbReference type="ChEBI" id="CHEBI:33019"/>
        <dbReference type="ChEBI" id="CHEBI:57692"/>
        <dbReference type="ChEBI" id="CHEBI:58210"/>
        <dbReference type="EC" id="2.7.7.2"/>
    </reaction>
</comment>
<dbReference type="Proteomes" id="UP000515788">
    <property type="component" value="Chromosome 7"/>
</dbReference>
<dbReference type="RefSeq" id="XP_037141061.1">
    <property type="nucleotide sequence ID" value="XM_037285165.1"/>
</dbReference>
<gene>
    <name evidence="14" type="ORF">HG536_0G02480</name>
</gene>
<dbReference type="InterPro" id="IPR014729">
    <property type="entry name" value="Rossmann-like_a/b/a_fold"/>
</dbReference>
<dbReference type="GO" id="GO:0006747">
    <property type="term" value="P:FAD biosynthetic process"/>
    <property type="evidence" value="ECO:0007669"/>
    <property type="project" value="TreeGrafter"/>
</dbReference>
<evidence type="ECO:0000256" key="6">
    <source>
        <dbReference type="ARBA" id="ARBA00022695"/>
    </source>
</evidence>
<evidence type="ECO:0000256" key="12">
    <source>
        <dbReference type="ARBA" id="ARBA00049494"/>
    </source>
</evidence>
<keyword evidence="6" id="KW-0548">Nucleotidyltransferase</keyword>
<name>A0A7G3ZLK1_9SACH</name>
<evidence type="ECO:0000313" key="15">
    <source>
        <dbReference type="Proteomes" id="UP000515788"/>
    </source>
</evidence>
<evidence type="ECO:0000256" key="2">
    <source>
        <dbReference type="ARBA" id="ARBA00012393"/>
    </source>
</evidence>
<dbReference type="AlphaFoldDB" id="A0A7G3ZLK1"/>
<evidence type="ECO:0000256" key="8">
    <source>
        <dbReference type="ARBA" id="ARBA00022827"/>
    </source>
</evidence>
<keyword evidence="7" id="KW-0547">Nucleotide-binding</keyword>
<dbReference type="CDD" id="cd23948">
    <property type="entry name" value="FAD_synthase"/>
    <property type="match status" value="1"/>
</dbReference>
<evidence type="ECO:0000313" key="14">
    <source>
        <dbReference type="EMBL" id="QLL34387.1"/>
    </source>
</evidence>
<keyword evidence="9" id="KW-0067">ATP-binding</keyword>
<sequence>MDLGQISEYCYNLTNSYLEITNQSQVIADTQDAIRLTKRYFLQDIFPRWSPLSSEISFSYNGGKDCQVLLLLYLGCIWEFFLNSLQDTQYDRQYHKYPLRSLPTVFIDQEETFATMEDFVASTSERYCLSLYESLRGDGRKLSMPEAFELYLKSHSETKAIVIGIRYTDPYAADLKTIQPTDADWPDFLRLQPLLHWKLSNIWSFLLFSNEPICGIYGMGFTSVGSIKNTLPNPHLNVDRTGKPSLLFQWEIAHAFGKAEGQHDQVNVSKVSRKDLALLKGSNGKYLPGWYLTDDSLERAGRIKSC</sequence>
<organism evidence="14 15">
    <name type="scientific">Torulaspora globosa</name>
    <dbReference type="NCBI Taxonomy" id="48254"/>
    <lineage>
        <taxon>Eukaryota</taxon>
        <taxon>Fungi</taxon>
        <taxon>Dikarya</taxon>
        <taxon>Ascomycota</taxon>
        <taxon>Saccharomycotina</taxon>
        <taxon>Saccharomycetes</taxon>
        <taxon>Saccharomycetales</taxon>
        <taxon>Saccharomycetaceae</taxon>
        <taxon>Torulaspora</taxon>
    </lineage>
</organism>
<evidence type="ECO:0000256" key="5">
    <source>
        <dbReference type="ARBA" id="ARBA00022679"/>
    </source>
</evidence>
<evidence type="ECO:0000256" key="7">
    <source>
        <dbReference type="ARBA" id="ARBA00022741"/>
    </source>
</evidence>
<keyword evidence="15" id="KW-1185">Reference proteome</keyword>
<dbReference type="SUPFAM" id="SSF52402">
    <property type="entry name" value="Adenine nucleotide alpha hydrolases-like"/>
    <property type="match status" value="1"/>
</dbReference>
<keyword evidence="4" id="KW-0288">FMN</keyword>
<evidence type="ECO:0000256" key="9">
    <source>
        <dbReference type="ARBA" id="ARBA00022840"/>
    </source>
</evidence>
<reference evidence="14 15" key="1">
    <citation type="submission" date="2020-06" db="EMBL/GenBank/DDBJ databases">
        <title>The yeast mating-type switching endonuclease HO is a domesticated member of an unorthodox homing genetic element family.</title>
        <authorList>
            <person name="Coughlan A.Y."/>
            <person name="Lombardi L."/>
            <person name="Braun-Galleani S."/>
            <person name="Martos A.R."/>
            <person name="Galeote V."/>
            <person name="Bigey F."/>
            <person name="Dequin S."/>
            <person name="Byrne K.P."/>
            <person name="Wolfe K.H."/>
        </authorList>
    </citation>
    <scope>NUCLEOTIDE SEQUENCE [LARGE SCALE GENOMIC DNA]</scope>
    <source>
        <strain evidence="14 15">CBS764</strain>
    </source>
</reference>